<dbReference type="Proteomes" id="UP000805614">
    <property type="component" value="Unassembled WGS sequence"/>
</dbReference>
<dbReference type="EMBL" id="JABVEC010000009">
    <property type="protein sequence ID" value="MBC6466646.1"/>
    <property type="molecule type" value="Genomic_DNA"/>
</dbReference>
<protein>
    <submittedName>
        <fullName evidence="1">Uncharacterized protein</fullName>
    </submittedName>
</protein>
<organism evidence="1 2">
    <name type="scientific">Actinomadura alba</name>
    <dbReference type="NCBI Taxonomy" id="406431"/>
    <lineage>
        <taxon>Bacteria</taxon>
        <taxon>Bacillati</taxon>
        <taxon>Actinomycetota</taxon>
        <taxon>Actinomycetes</taxon>
        <taxon>Streptosporangiales</taxon>
        <taxon>Thermomonosporaceae</taxon>
        <taxon>Actinomadura</taxon>
    </lineage>
</organism>
<dbReference type="RefSeq" id="WP_187243660.1">
    <property type="nucleotide sequence ID" value="NZ_BAAAOK010000013.1"/>
</dbReference>
<accession>A0ABR7LPG1</accession>
<evidence type="ECO:0000313" key="2">
    <source>
        <dbReference type="Proteomes" id="UP000805614"/>
    </source>
</evidence>
<comment type="caution">
    <text evidence="1">The sequence shown here is derived from an EMBL/GenBank/DDBJ whole genome shotgun (WGS) entry which is preliminary data.</text>
</comment>
<keyword evidence="2" id="KW-1185">Reference proteome</keyword>
<reference evidence="1 2" key="1">
    <citation type="submission" date="2020-06" db="EMBL/GenBank/DDBJ databases">
        <title>Actinomadura xiongansis sp. nov., isolated from soil of Baiyangdian.</title>
        <authorList>
            <person name="Zhang X."/>
        </authorList>
    </citation>
    <scope>NUCLEOTIDE SEQUENCE [LARGE SCALE GENOMIC DNA]</scope>
    <source>
        <strain evidence="1 2">HBUM206468</strain>
    </source>
</reference>
<sequence length="47" mass="5352">MLFVDAQGRRLEVILLDCGHGLQQWIWVSWNGVLLGAGYYRTVTGRC</sequence>
<evidence type="ECO:0000313" key="1">
    <source>
        <dbReference type="EMBL" id="MBC6466646.1"/>
    </source>
</evidence>
<gene>
    <name evidence="1" type="ORF">HKK74_14195</name>
</gene>
<proteinExistence type="predicted"/>
<name>A0ABR7LPG1_9ACTN</name>